<dbReference type="GO" id="GO:0005886">
    <property type="term" value="C:plasma membrane"/>
    <property type="evidence" value="ECO:0007669"/>
    <property type="project" value="UniProtKB-SubCell"/>
</dbReference>
<sequence length="457" mass="50152">MAPCGRLCRLQLALPPAQQAEQVRSRIAGNEGQRRRRRPLRVARPSSGLGLLPVSLVALSQLSSSSLPARRQLKPPSSRRSAQLRRPAKDASSTTRRAEGRTAGLLDVAERYSSDDWLRHMLDLPFSNILRRISSHLSFNIMLATVVWAYHRETHMPADALPLTPLTVCSAALGLLLVFRTTAAYERWQLGQRNAYHVRHHLQSVLRTSKPWMSSRQMAMLQAQLRSFPRILAQHLTAQAGAGYIYGVGPRDLLTQLSETVANSCAQPDVSLGALGAYDRIQGHISETLFLVTDMERLAAEAIPRDYSRHTSRFLTAWIWYLPFVLLDFGDLMPVVVGVISWALLSIEEIGHALEDPFNSSTQPVQVQLILETGGGEHTLAPSGVVATQSYSEGDNLWERSTQATEDNVEDIAWGVSRTAATATATAPQAQATVLLAAIAADESDVADSEEKDLSGV</sequence>
<dbReference type="Pfam" id="PF25539">
    <property type="entry name" value="Bestrophin_2"/>
    <property type="match status" value="1"/>
</dbReference>
<evidence type="ECO:0000313" key="9">
    <source>
        <dbReference type="EMBL" id="CAE8671845.1"/>
    </source>
</evidence>
<evidence type="ECO:0000256" key="1">
    <source>
        <dbReference type="ARBA" id="ARBA00004651"/>
    </source>
</evidence>
<name>A0A813JD70_POLGL</name>
<dbReference type="InterPro" id="IPR044669">
    <property type="entry name" value="YneE/VCCN1/2-like"/>
</dbReference>
<organism evidence="9 10">
    <name type="scientific">Polarella glacialis</name>
    <name type="common">Dinoflagellate</name>
    <dbReference type="NCBI Taxonomy" id="89957"/>
    <lineage>
        <taxon>Eukaryota</taxon>
        <taxon>Sar</taxon>
        <taxon>Alveolata</taxon>
        <taxon>Dinophyceae</taxon>
        <taxon>Suessiales</taxon>
        <taxon>Suessiaceae</taxon>
        <taxon>Polarella</taxon>
    </lineage>
</organism>
<dbReference type="PANTHER" id="PTHR33281">
    <property type="entry name" value="UPF0187 PROTEIN YNEE"/>
    <property type="match status" value="1"/>
</dbReference>
<protein>
    <recommendedName>
        <fullName evidence="11">Bestrophin homolog</fullName>
    </recommendedName>
</protein>
<feature type="region of interest" description="Disordered" evidence="8">
    <location>
        <begin position="67"/>
        <end position="99"/>
    </location>
</feature>
<dbReference type="AlphaFoldDB" id="A0A813JD70"/>
<keyword evidence="6" id="KW-0406">Ion transport</keyword>
<comment type="subcellular location">
    <subcellularLocation>
        <location evidence="1">Cell membrane</location>
        <topology evidence="1">Multi-pass membrane protein</topology>
    </subcellularLocation>
</comment>
<keyword evidence="7" id="KW-0472">Membrane</keyword>
<dbReference type="Proteomes" id="UP000626109">
    <property type="component" value="Unassembled WGS sequence"/>
</dbReference>
<feature type="region of interest" description="Disordered" evidence="8">
    <location>
        <begin position="21"/>
        <end position="42"/>
    </location>
</feature>
<evidence type="ECO:0000256" key="4">
    <source>
        <dbReference type="ARBA" id="ARBA00022692"/>
    </source>
</evidence>
<keyword evidence="4" id="KW-0812">Transmembrane</keyword>
<gene>
    <name evidence="9" type="ORF">PGLA2088_LOCUS17808</name>
</gene>
<keyword evidence="5" id="KW-1133">Transmembrane helix</keyword>
<evidence type="ECO:0000256" key="3">
    <source>
        <dbReference type="ARBA" id="ARBA00022475"/>
    </source>
</evidence>
<keyword evidence="3" id="KW-1003">Cell membrane</keyword>
<evidence type="ECO:0000256" key="5">
    <source>
        <dbReference type="ARBA" id="ARBA00022989"/>
    </source>
</evidence>
<dbReference type="GO" id="GO:0005254">
    <property type="term" value="F:chloride channel activity"/>
    <property type="evidence" value="ECO:0007669"/>
    <property type="project" value="InterPro"/>
</dbReference>
<evidence type="ECO:0008006" key="11">
    <source>
        <dbReference type="Google" id="ProtNLM"/>
    </source>
</evidence>
<keyword evidence="2" id="KW-0813">Transport</keyword>
<evidence type="ECO:0000256" key="7">
    <source>
        <dbReference type="ARBA" id="ARBA00023136"/>
    </source>
</evidence>
<evidence type="ECO:0000256" key="8">
    <source>
        <dbReference type="SAM" id="MobiDB-lite"/>
    </source>
</evidence>
<evidence type="ECO:0000256" key="2">
    <source>
        <dbReference type="ARBA" id="ARBA00022448"/>
    </source>
</evidence>
<comment type="caution">
    <text evidence="9">The sequence shown here is derived from an EMBL/GenBank/DDBJ whole genome shotgun (WGS) entry which is preliminary data.</text>
</comment>
<dbReference type="EMBL" id="CAJNNW010024218">
    <property type="protein sequence ID" value="CAE8671845.1"/>
    <property type="molecule type" value="Genomic_DNA"/>
</dbReference>
<dbReference type="PANTHER" id="PTHR33281:SF19">
    <property type="entry name" value="VOLTAGE-DEPENDENT ANION CHANNEL-FORMING PROTEIN YNEE"/>
    <property type="match status" value="1"/>
</dbReference>
<proteinExistence type="predicted"/>
<reference evidence="9" key="1">
    <citation type="submission" date="2021-02" db="EMBL/GenBank/DDBJ databases">
        <authorList>
            <person name="Dougan E. K."/>
            <person name="Rhodes N."/>
            <person name="Thang M."/>
            <person name="Chan C."/>
        </authorList>
    </citation>
    <scope>NUCLEOTIDE SEQUENCE</scope>
</reference>
<evidence type="ECO:0000256" key="6">
    <source>
        <dbReference type="ARBA" id="ARBA00023065"/>
    </source>
</evidence>
<evidence type="ECO:0000313" key="10">
    <source>
        <dbReference type="Proteomes" id="UP000626109"/>
    </source>
</evidence>
<accession>A0A813JD70</accession>